<feature type="non-terminal residue" evidence="1">
    <location>
        <position position="45"/>
    </location>
</feature>
<sequence>MYQLTVHKASDFFSRYFNKLNVWLHLYPSNLEMLGSARMTWFVDA</sequence>
<organism evidence="1 2">
    <name type="scientific">Vibrio harveyi</name>
    <name type="common">Beneckea harveyi</name>
    <dbReference type="NCBI Taxonomy" id="669"/>
    <lineage>
        <taxon>Bacteria</taxon>
        <taxon>Pseudomonadati</taxon>
        <taxon>Pseudomonadota</taxon>
        <taxon>Gammaproteobacteria</taxon>
        <taxon>Vibrionales</taxon>
        <taxon>Vibrionaceae</taxon>
        <taxon>Vibrio</taxon>
    </lineage>
</organism>
<dbReference type="AlphaFoldDB" id="A0A454CZP2"/>
<protein>
    <submittedName>
        <fullName evidence="1">Uncharacterized protein</fullName>
    </submittedName>
</protein>
<proteinExistence type="predicted"/>
<gene>
    <name evidence="1" type="ORF">VCHENC02_2518</name>
</gene>
<name>A0A454CZP2_VIBHA</name>
<comment type="caution">
    <text evidence="1">The sequence shown here is derived from an EMBL/GenBank/DDBJ whole genome shotgun (WGS) entry which is preliminary data.</text>
</comment>
<accession>A0A454CZP2</accession>
<evidence type="ECO:0000313" key="1">
    <source>
        <dbReference type="EMBL" id="EKM31887.1"/>
    </source>
</evidence>
<reference evidence="1 2" key="1">
    <citation type="submission" date="2012-10" db="EMBL/GenBank/DDBJ databases">
        <title>Genome sequence of Vibrio Cholerae HENC-02.</title>
        <authorList>
            <person name="Eppinger M."/>
            <person name="Hasan N.A."/>
            <person name="Sengamalay N."/>
            <person name="Hine E."/>
            <person name="Su Q."/>
            <person name="Daugherty S.C."/>
            <person name="Young S."/>
            <person name="Sadzewicz L."/>
            <person name="Tallon L."/>
            <person name="Cebula T.A."/>
            <person name="Ravel J."/>
            <person name="Colwell R.R."/>
        </authorList>
    </citation>
    <scope>NUCLEOTIDE SEQUENCE [LARGE SCALE GENOMIC DNA]</scope>
    <source>
        <strain evidence="1 2">HENC-02</strain>
    </source>
</reference>
<evidence type="ECO:0000313" key="2">
    <source>
        <dbReference type="Proteomes" id="UP000008367"/>
    </source>
</evidence>
<dbReference type="Proteomes" id="UP000008367">
    <property type="component" value="Unassembled WGS sequence"/>
</dbReference>
<dbReference type="EMBL" id="AJSR01000979">
    <property type="protein sequence ID" value="EKM31887.1"/>
    <property type="molecule type" value="Genomic_DNA"/>
</dbReference>